<proteinExistence type="predicted"/>
<protein>
    <submittedName>
        <fullName evidence="3">Uncharacterized protein</fullName>
    </submittedName>
</protein>
<dbReference type="Proteomes" id="UP000887566">
    <property type="component" value="Unplaced"/>
</dbReference>
<feature type="compositionally biased region" description="Low complexity" evidence="1">
    <location>
        <begin position="149"/>
        <end position="161"/>
    </location>
</feature>
<evidence type="ECO:0000256" key="1">
    <source>
        <dbReference type="SAM" id="MobiDB-lite"/>
    </source>
</evidence>
<dbReference type="AlphaFoldDB" id="A0A914XRT1"/>
<reference evidence="3" key="1">
    <citation type="submission" date="2022-11" db="UniProtKB">
        <authorList>
            <consortium name="WormBaseParasite"/>
        </authorList>
    </citation>
    <scope>IDENTIFICATION</scope>
</reference>
<feature type="compositionally biased region" description="Polar residues" evidence="1">
    <location>
        <begin position="249"/>
        <end position="267"/>
    </location>
</feature>
<keyword evidence="2" id="KW-1185">Reference proteome</keyword>
<organism evidence="2 3">
    <name type="scientific">Plectus sambesii</name>
    <dbReference type="NCBI Taxonomy" id="2011161"/>
    <lineage>
        <taxon>Eukaryota</taxon>
        <taxon>Metazoa</taxon>
        <taxon>Ecdysozoa</taxon>
        <taxon>Nematoda</taxon>
        <taxon>Chromadorea</taxon>
        <taxon>Plectida</taxon>
        <taxon>Plectina</taxon>
        <taxon>Plectoidea</taxon>
        <taxon>Plectidae</taxon>
        <taxon>Plectus</taxon>
    </lineage>
</organism>
<dbReference type="WBParaSite" id="PSAMB.scaffold9570size4835.g32549.t1">
    <property type="protein sequence ID" value="PSAMB.scaffold9570size4835.g32549.t1"/>
    <property type="gene ID" value="PSAMB.scaffold9570size4835.g32549"/>
</dbReference>
<feature type="region of interest" description="Disordered" evidence="1">
    <location>
        <begin position="245"/>
        <end position="267"/>
    </location>
</feature>
<accession>A0A914XRT1</accession>
<feature type="region of interest" description="Disordered" evidence="1">
    <location>
        <begin position="142"/>
        <end position="161"/>
    </location>
</feature>
<name>A0A914XRT1_9BILA</name>
<evidence type="ECO:0000313" key="3">
    <source>
        <dbReference type="WBParaSite" id="PSAMB.scaffold9570size4835.g32549.t1"/>
    </source>
</evidence>
<sequence>MEATGTPADEAIKRTQQMIDKTLDEVEKMLLRLPSRRFIPTNSVNARTVESSATTTVVSPDITTANLAQLPTAHSPEVNITEQQRLQSAVTAVVPVTTSALSSEIIQAPSSETISTNQQPQAMVTADLPATAMTISSAANLTGEQHNRPASPSTTTSVTPKAKTAVSSMNNMARFTFPQRSFSTSMSTHTASSPVNRLPTSPSSVPLIKPHSFVLPRPRTSTPFHGQLMQSLSSPAIHLTFSPMDETAHSPTTPTAEPPTVKTTGSSTKMADTINAFVLQGPVTVTSHENVSKRKDGLVYVNELIELRGAGVAGMPDKELQPRNYSHMNPTSAEGSVNSTETIKVGNNAVRIQRAIAVNPTGPLSTKLSEFALSELRIYPQDGIAPESPSTSDIRLQPARIGSEKDNGGVDIKLNINLQTNNGTSTTPASIKCDGPGFIPTKVWVNDRLVWTTIAD</sequence>
<evidence type="ECO:0000313" key="2">
    <source>
        <dbReference type="Proteomes" id="UP000887566"/>
    </source>
</evidence>